<accession>A0A2N3KIU2</accession>
<dbReference type="AlphaFoldDB" id="A0A2N3KIU2"/>
<reference evidence="1 2" key="1">
    <citation type="submission" date="2017-09" db="EMBL/GenBank/DDBJ databases">
        <title>Biodiversity and function of Thalassospira species in the particle-attached aromatic-hydrocarbon-degrading consortia from the surface seawater of the South China Sea.</title>
        <authorList>
            <person name="Dong C."/>
            <person name="Liu R."/>
            <person name="Shao Z."/>
        </authorList>
    </citation>
    <scope>NUCLEOTIDE SEQUENCE [LARGE SCALE GENOMIC DNA]</scope>
    <source>
        <strain evidence="1 2">CSC1P2</strain>
    </source>
</reference>
<comment type="caution">
    <text evidence="1">The sequence shown here is derived from an EMBL/GenBank/DDBJ whole genome shotgun (WGS) entry which is preliminary data.</text>
</comment>
<dbReference type="OrthoDB" id="9873931at2"/>
<proteinExistence type="predicted"/>
<dbReference type="RefSeq" id="WP_101270233.1">
    <property type="nucleotide sequence ID" value="NZ_NWTK01000017.1"/>
</dbReference>
<protein>
    <submittedName>
        <fullName evidence="1">Uncharacterized protein</fullName>
    </submittedName>
</protein>
<evidence type="ECO:0000313" key="1">
    <source>
        <dbReference type="EMBL" id="PKR50416.1"/>
    </source>
</evidence>
<dbReference type="Proteomes" id="UP000233597">
    <property type="component" value="Unassembled WGS sequence"/>
</dbReference>
<evidence type="ECO:0000313" key="2">
    <source>
        <dbReference type="Proteomes" id="UP000233597"/>
    </source>
</evidence>
<dbReference type="EMBL" id="NWTK01000017">
    <property type="protein sequence ID" value="PKR50416.1"/>
    <property type="molecule type" value="Genomic_DNA"/>
</dbReference>
<organism evidence="1 2">
    <name type="scientific">Thalassospira marina</name>
    <dbReference type="NCBI Taxonomy" id="2048283"/>
    <lineage>
        <taxon>Bacteria</taxon>
        <taxon>Pseudomonadati</taxon>
        <taxon>Pseudomonadota</taxon>
        <taxon>Alphaproteobacteria</taxon>
        <taxon>Rhodospirillales</taxon>
        <taxon>Thalassospiraceae</taxon>
        <taxon>Thalassospira</taxon>
    </lineage>
</organism>
<gene>
    <name evidence="1" type="ORF">COO20_21300</name>
</gene>
<sequence length="179" mass="20798">MVPELLLDSGRKIDPHRMRLTDIDMFEVARGLSRIRATLKGYPVVYSLARVALWRKAIGVDLTAPEKFPELESYLLLQDAWMYAFENFSIHALQALNPFCFDDLILAARHVRIKMMERFRISESSLSIHHHLQAEISVRLTSLIMSNRSSNLPEYSFLEDEQEFLTEFDMAQRQSFGCN</sequence>
<name>A0A2N3KIU2_9PROT</name>